<proteinExistence type="predicted"/>
<dbReference type="InterPro" id="IPR015422">
    <property type="entry name" value="PyrdxlP-dep_Trfase_small"/>
</dbReference>
<dbReference type="Gene3D" id="3.90.1150.10">
    <property type="entry name" value="Aspartate Aminotransferase, domain 1"/>
    <property type="match status" value="1"/>
</dbReference>
<reference evidence="2 3" key="1">
    <citation type="submission" date="2014-11" db="EMBL/GenBank/DDBJ databases">
        <authorList>
            <person name="Wibberg Daniel"/>
        </authorList>
    </citation>
    <scope>NUCLEOTIDE SEQUENCE [LARGE SCALE GENOMIC DNA]</scope>
    <source>
        <strain evidence="2">Rhizoctonia solani AG1-IB 7/3/14</strain>
    </source>
</reference>
<dbReference type="Proteomes" id="UP000059188">
    <property type="component" value="Unassembled WGS sequence"/>
</dbReference>
<keyword evidence="3" id="KW-1185">Reference proteome</keyword>
<feature type="domain" description="Aminotransferase class I/classII large" evidence="1">
    <location>
        <begin position="7"/>
        <end position="132"/>
    </location>
</feature>
<dbReference type="InterPro" id="IPR015424">
    <property type="entry name" value="PyrdxlP-dep_Trfase"/>
</dbReference>
<dbReference type="SUPFAM" id="SSF53383">
    <property type="entry name" value="PLP-dependent transferases"/>
    <property type="match status" value="1"/>
</dbReference>
<evidence type="ECO:0000259" key="1">
    <source>
        <dbReference type="Pfam" id="PF00155"/>
    </source>
</evidence>
<dbReference type="InterPro" id="IPR004839">
    <property type="entry name" value="Aminotransferase_I/II_large"/>
</dbReference>
<dbReference type="STRING" id="1108050.A0A0B7G0A2"/>
<sequence length="147" mass="16434">MSVRRAVQAVPVGSATDALFTQVLGDIEFREWFLEENRKRLAIAFERVGDWCTFHKLPFVPASAGVFFIVNLDPVLPPAPTPYERAVKGFQKMRDAGVYLVPTSISEDAVGTRYRMTFTLPPDTMALALRRIESAFGLEKWIGLGNV</sequence>
<dbReference type="AlphaFoldDB" id="A0A0B7G0A2"/>
<dbReference type="OrthoDB" id="7042322at2759"/>
<dbReference type="EMBL" id="LN679900">
    <property type="protein sequence ID" value="CEL63395.1"/>
    <property type="molecule type" value="Genomic_DNA"/>
</dbReference>
<name>A0A0B7G0A2_THACB</name>
<evidence type="ECO:0000313" key="2">
    <source>
        <dbReference type="EMBL" id="CEL63395.1"/>
    </source>
</evidence>
<protein>
    <recommendedName>
        <fullName evidence="1">Aminotransferase class I/classII large domain-containing protein</fullName>
    </recommendedName>
</protein>
<organism evidence="2 3">
    <name type="scientific">Thanatephorus cucumeris (strain AG1-IB / isolate 7/3/14)</name>
    <name type="common">Lettuce bottom rot fungus</name>
    <name type="synonym">Rhizoctonia solani</name>
    <dbReference type="NCBI Taxonomy" id="1108050"/>
    <lineage>
        <taxon>Eukaryota</taxon>
        <taxon>Fungi</taxon>
        <taxon>Dikarya</taxon>
        <taxon>Basidiomycota</taxon>
        <taxon>Agaricomycotina</taxon>
        <taxon>Agaricomycetes</taxon>
        <taxon>Cantharellales</taxon>
        <taxon>Ceratobasidiaceae</taxon>
        <taxon>Rhizoctonia</taxon>
        <taxon>Rhizoctonia solani AG-1</taxon>
    </lineage>
</organism>
<accession>A0A0B7G0A2</accession>
<evidence type="ECO:0000313" key="3">
    <source>
        <dbReference type="Proteomes" id="UP000059188"/>
    </source>
</evidence>
<gene>
    <name evidence="2" type="ORF">RSOLAG1IB_12651</name>
</gene>
<dbReference type="GO" id="GO:0030170">
    <property type="term" value="F:pyridoxal phosphate binding"/>
    <property type="evidence" value="ECO:0007669"/>
    <property type="project" value="InterPro"/>
</dbReference>
<dbReference type="Pfam" id="PF00155">
    <property type="entry name" value="Aminotran_1_2"/>
    <property type="match status" value="1"/>
</dbReference>